<organism evidence="1 2">
    <name type="scientific">Rhodocollybia butyracea</name>
    <dbReference type="NCBI Taxonomy" id="206335"/>
    <lineage>
        <taxon>Eukaryota</taxon>
        <taxon>Fungi</taxon>
        <taxon>Dikarya</taxon>
        <taxon>Basidiomycota</taxon>
        <taxon>Agaricomycotina</taxon>
        <taxon>Agaricomycetes</taxon>
        <taxon>Agaricomycetidae</taxon>
        <taxon>Agaricales</taxon>
        <taxon>Marasmiineae</taxon>
        <taxon>Omphalotaceae</taxon>
        <taxon>Rhodocollybia</taxon>
    </lineage>
</organism>
<comment type="caution">
    <text evidence="1">The sequence shown here is derived from an EMBL/GenBank/DDBJ whole genome shotgun (WGS) entry which is preliminary data.</text>
</comment>
<protein>
    <submittedName>
        <fullName evidence="1">Uncharacterized protein</fullName>
    </submittedName>
</protein>
<dbReference type="EMBL" id="JADNRY010000043">
    <property type="protein sequence ID" value="KAF9070195.1"/>
    <property type="molecule type" value="Genomic_DNA"/>
</dbReference>
<accession>A0A9P5PY57</accession>
<dbReference type="AlphaFoldDB" id="A0A9P5PY57"/>
<keyword evidence="2" id="KW-1185">Reference proteome</keyword>
<reference evidence="1" key="1">
    <citation type="submission" date="2020-11" db="EMBL/GenBank/DDBJ databases">
        <authorList>
            <consortium name="DOE Joint Genome Institute"/>
            <person name="Ahrendt S."/>
            <person name="Riley R."/>
            <person name="Andreopoulos W."/>
            <person name="Labutti K."/>
            <person name="Pangilinan J."/>
            <person name="Ruiz-Duenas F.J."/>
            <person name="Barrasa J.M."/>
            <person name="Sanchez-Garcia M."/>
            <person name="Camarero S."/>
            <person name="Miyauchi S."/>
            <person name="Serrano A."/>
            <person name="Linde D."/>
            <person name="Babiker R."/>
            <person name="Drula E."/>
            <person name="Ayuso-Fernandez I."/>
            <person name="Pacheco R."/>
            <person name="Padilla G."/>
            <person name="Ferreira P."/>
            <person name="Barriuso J."/>
            <person name="Kellner H."/>
            <person name="Castanera R."/>
            <person name="Alfaro M."/>
            <person name="Ramirez L."/>
            <person name="Pisabarro A.G."/>
            <person name="Kuo A."/>
            <person name="Tritt A."/>
            <person name="Lipzen A."/>
            <person name="He G."/>
            <person name="Yan M."/>
            <person name="Ng V."/>
            <person name="Cullen D."/>
            <person name="Martin F."/>
            <person name="Rosso M.-N."/>
            <person name="Henrissat B."/>
            <person name="Hibbett D."/>
            <person name="Martinez A.T."/>
            <person name="Grigoriev I.V."/>
        </authorList>
    </citation>
    <scope>NUCLEOTIDE SEQUENCE</scope>
    <source>
        <strain evidence="1">AH 40177</strain>
    </source>
</reference>
<gene>
    <name evidence="1" type="ORF">BDP27DRAFT_1362775</name>
</gene>
<name>A0A9P5PY57_9AGAR</name>
<sequence length="207" mass="23233">MTIPTLEDRMRQILGNYYNHSVWLPHYDAVLEYHEDMVKAVQVVNDLEATEAAALNIASVILGSVPLDLHLPIKSNPLTVNAGYEEGALDLDWRWYHVPCLHGSEKDLLKALRSQERQDLVKDFHLSSVPGHIYLHVHSMLPNNTTLASYYHMALGRALSRIEVVLCRLGLGSEVTATAQKPRPGLVKNLSRALAPRKGRLRPGPRH</sequence>
<evidence type="ECO:0000313" key="2">
    <source>
        <dbReference type="Proteomes" id="UP000772434"/>
    </source>
</evidence>
<dbReference type="Proteomes" id="UP000772434">
    <property type="component" value="Unassembled WGS sequence"/>
</dbReference>
<evidence type="ECO:0000313" key="1">
    <source>
        <dbReference type="EMBL" id="KAF9070195.1"/>
    </source>
</evidence>
<proteinExistence type="predicted"/>